<evidence type="ECO:0000313" key="2">
    <source>
        <dbReference type="Proteomes" id="UP000664203"/>
    </source>
</evidence>
<dbReference type="EMBL" id="CAJPDR010000304">
    <property type="protein sequence ID" value="CAF9931290.1"/>
    <property type="molecule type" value="Genomic_DNA"/>
</dbReference>
<dbReference type="Proteomes" id="UP000664203">
    <property type="component" value="Unassembled WGS sequence"/>
</dbReference>
<keyword evidence="2" id="KW-1185">Reference proteome</keyword>
<accession>A0A8H3FWF8</accession>
<name>A0A8H3FWF8_9LECA</name>
<proteinExistence type="predicted"/>
<reference evidence="1" key="1">
    <citation type="submission" date="2021-03" db="EMBL/GenBank/DDBJ databases">
        <authorList>
            <person name="Tagirdzhanova G."/>
        </authorList>
    </citation>
    <scope>NUCLEOTIDE SEQUENCE</scope>
</reference>
<evidence type="ECO:0000313" key="1">
    <source>
        <dbReference type="EMBL" id="CAF9931290.1"/>
    </source>
</evidence>
<gene>
    <name evidence="1" type="ORF">ALECFALPRED_004970</name>
</gene>
<dbReference type="AlphaFoldDB" id="A0A8H3FWF8"/>
<comment type="caution">
    <text evidence="1">The sequence shown here is derived from an EMBL/GenBank/DDBJ whole genome shotgun (WGS) entry which is preliminary data.</text>
</comment>
<organism evidence="1 2">
    <name type="scientific">Alectoria fallacina</name>
    <dbReference type="NCBI Taxonomy" id="1903189"/>
    <lineage>
        <taxon>Eukaryota</taxon>
        <taxon>Fungi</taxon>
        <taxon>Dikarya</taxon>
        <taxon>Ascomycota</taxon>
        <taxon>Pezizomycotina</taxon>
        <taxon>Lecanoromycetes</taxon>
        <taxon>OSLEUM clade</taxon>
        <taxon>Lecanoromycetidae</taxon>
        <taxon>Lecanorales</taxon>
        <taxon>Lecanorineae</taxon>
        <taxon>Parmeliaceae</taxon>
        <taxon>Alectoria</taxon>
    </lineage>
</organism>
<protein>
    <submittedName>
        <fullName evidence="1">Uncharacterized protein</fullName>
    </submittedName>
</protein>
<sequence>MDTSGMGTFGLGPVGGIDFTKTALASMVAREKLDRVLSLPQWTPSMLYDAAPVKPDQWQRPMRFWNMTPSWFLERKYPAGIEIKKVALCNTGASTWEFMNTVKDSLYLMSFVQDPGAETLRMGHGRCD</sequence>